<evidence type="ECO:0000256" key="1">
    <source>
        <dbReference type="ARBA" id="ARBA00004141"/>
    </source>
</evidence>
<dbReference type="SUPFAM" id="SSF52540">
    <property type="entry name" value="P-loop containing nucleoside triphosphate hydrolases"/>
    <property type="match status" value="1"/>
</dbReference>
<keyword evidence="7 9" id="KW-0472">Membrane</keyword>
<feature type="transmembrane region" description="Helical" evidence="9">
    <location>
        <begin position="1126"/>
        <end position="1146"/>
    </location>
</feature>
<dbReference type="InterPro" id="IPR017871">
    <property type="entry name" value="ABC_transporter-like_CS"/>
</dbReference>
<dbReference type="InterPro" id="IPR013525">
    <property type="entry name" value="ABC2_TM"/>
</dbReference>
<name>A0A9W6F020_9CHLO</name>
<evidence type="ECO:0000256" key="4">
    <source>
        <dbReference type="ARBA" id="ARBA00022741"/>
    </source>
</evidence>
<feature type="transmembrane region" description="Helical" evidence="9">
    <location>
        <begin position="990"/>
        <end position="1008"/>
    </location>
</feature>
<dbReference type="InterPro" id="IPR050352">
    <property type="entry name" value="ABCG_transporters"/>
</dbReference>
<dbReference type="InterPro" id="IPR003593">
    <property type="entry name" value="AAA+_ATPase"/>
</dbReference>
<feature type="transmembrane region" description="Helical" evidence="9">
    <location>
        <begin position="1158"/>
        <end position="1174"/>
    </location>
</feature>
<gene>
    <name evidence="11" type="primary">PLEST004949</name>
    <name evidence="11" type="ORF">PLESTB_000524500</name>
</gene>
<proteinExistence type="predicted"/>
<feature type="compositionally biased region" description="Low complexity" evidence="8">
    <location>
        <begin position="146"/>
        <end position="157"/>
    </location>
</feature>
<feature type="transmembrane region" description="Helical" evidence="9">
    <location>
        <begin position="1238"/>
        <end position="1260"/>
    </location>
</feature>
<feature type="region of interest" description="Disordered" evidence="8">
    <location>
        <begin position="723"/>
        <end position="819"/>
    </location>
</feature>
<evidence type="ECO:0000256" key="2">
    <source>
        <dbReference type="ARBA" id="ARBA00022448"/>
    </source>
</evidence>
<evidence type="ECO:0000259" key="10">
    <source>
        <dbReference type="PROSITE" id="PS50893"/>
    </source>
</evidence>
<feature type="compositionally biased region" description="Low complexity" evidence="8">
    <location>
        <begin position="125"/>
        <end position="138"/>
    </location>
</feature>
<keyword evidence="6 9" id="KW-1133">Transmembrane helix</keyword>
<dbReference type="PANTHER" id="PTHR48041:SF91">
    <property type="entry name" value="ABC TRANSPORTER G FAMILY MEMBER 28"/>
    <property type="match status" value="1"/>
</dbReference>
<keyword evidence="12" id="KW-1185">Reference proteome</keyword>
<evidence type="ECO:0000256" key="9">
    <source>
        <dbReference type="SAM" id="Phobius"/>
    </source>
</evidence>
<organism evidence="11 12">
    <name type="scientific">Pleodorina starrii</name>
    <dbReference type="NCBI Taxonomy" id="330485"/>
    <lineage>
        <taxon>Eukaryota</taxon>
        <taxon>Viridiplantae</taxon>
        <taxon>Chlorophyta</taxon>
        <taxon>core chlorophytes</taxon>
        <taxon>Chlorophyceae</taxon>
        <taxon>CS clade</taxon>
        <taxon>Chlamydomonadales</taxon>
        <taxon>Volvocaceae</taxon>
        <taxon>Pleodorina</taxon>
    </lineage>
</organism>
<dbReference type="InterPro" id="IPR003439">
    <property type="entry name" value="ABC_transporter-like_ATP-bd"/>
</dbReference>
<dbReference type="PROSITE" id="PS00211">
    <property type="entry name" value="ABC_TRANSPORTER_1"/>
    <property type="match status" value="1"/>
</dbReference>
<keyword evidence="3 9" id="KW-0812">Transmembrane</keyword>
<feature type="transmembrane region" description="Helical" evidence="9">
    <location>
        <begin position="1020"/>
        <end position="1041"/>
    </location>
</feature>
<dbReference type="PANTHER" id="PTHR48041">
    <property type="entry name" value="ABC TRANSPORTER G FAMILY MEMBER 28"/>
    <property type="match status" value="1"/>
</dbReference>
<reference evidence="11 12" key="1">
    <citation type="journal article" date="2023" name="Commun. Biol.">
        <title>Reorganization of the ancestral sex-determining regions during the evolution of trioecy in Pleodorina starrii.</title>
        <authorList>
            <person name="Takahashi K."/>
            <person name="Suzuki S."/>
            <person name="Kawai-Toyooka H."/>
            <person name="Yamamoto K."/>
            <person name="Hamaji T."/>
            <person name="Ootsuki R."/>
            <person name="Yamaguchi H."/>
            <person name="Kawachi M."/>
            <person name="Higashiyama T."/>
            <person name="Nozaki H."/>
        </authorList>
    </citation>
    <scope>NUCLEOTIDE SEQUENCE [LARGE SCALE GENOMIC DNA]</scope>
    <source>
        <strain evidence="11 12">NIES-4479</strain>
    </source>
</reference>
<dbReference type="Pfam" id="PF01061">
    <property type="entry name" value="ABC2_membrane"/>
    <property type="match status" value="1"/>
</dbReference>
<feature type="compositionally biased region" description="Gly residues" evidence="8">
    <location>
        <begin position="793"/>
        <end position="803"/>
    </location>
</feature>
<protein>
    <recommendedName>
        <fullName evidence="10">ABC transporter domain-containing protein</fullName>
    </recommendedName>
</protein>
<feature type="compositionally biased region" description="Pro residues" evidence="8">
    <location>
        <begin position="167"/>
        <end position="178"/>
    </location>
</feature>
<dbReference type="GO" id="GO:0016020">
    <property type="term" value="C:membrane"/>
    <property type="evidence" value="ECO:0007669"/>
    <property type="project" value="UniProtKB-SubCell"/>
</dbReference>
<dbReference type="Gene3D" id="3.40.50.300">
    <property type="entry name" value="P-loop containing nucleotide triphosphate hydrolases"/>
    <property type="match status" value="1"/>
</dbReference>
<dbReference type="GO" id="GO:0016887">
    <property type="term" value="F:ATP hydrolysis activity"/>
    <property type="evidence" value="ECO:0007669"/>
    <property type="project" value="InterPro"/>
</dbReference>
<dbReference type="InterPro" id="IPR027417">
    <property type="entry name" value="P-loop_NTPase"/>
</dbReference>
<dbReference type="OrthoDB" id="66620at2759"/>
<feature type="compositionally biased region" description="Low complexity" evidence="8">
    <location>
        <begin position="83"/>
        <end position="93"/>
    </location>
</feature>
<dbReference type="GO" id="GO:0140359">
    <property type="term" value="F:ABC-type transporter activity"/>
    <property type="evidence" value="ECO:0007669"/>
    <property type="project" value="InterPro"/>
</dbReference>
<dbReference type="EMBL" id="BRXU01000004">
    <property type="protein sequence ID" value="GLC51643.1"/>
    <property type="molecule type" value="Genomic_DNA"/>
</dbReference>
<dbReference type="CDD" id="cd03213">
    <property type="entry name" value="ABCG_EPDR"/>
    <property type="match status" value="1"/>
</dbReference>
<dbReference type="AlphaFoldDB" id="A0A9W6F020"/>
<evidence type="ECO:0000256" key="8">
    <source>
        <dbReference type="SAM" id="MobiDB-lite"/>
    </source>
</evidence>
<keyword evidence="2" id="KW-0813">Transport</keyword>
<feature type="transmembrane region" description="Helical" evidence="9">
    <location>
        <begin position="1061"/>
        <end position="1084"/>
    </location>
</feature>
<dbReference type="SMART" id="SM00382">
    <property type="entry name" value="AAA"/>
    <property type="match status" value="1"/>
</dbReference>
<evidence type="ECO:0000313" key="11">
    <source>
        <dbReference type="EMBL" id="GLC51643.1"/>
    </source>
</evidence>
<feature type="region of interest" description="Disordered" evidence="8">
    <location>
        <begin position="110"/>
        <end position="193"/>
    </location>
</feature>
<comment type="caution">
    <text evidence="11">The sequence shown here is derived from an EMBL/GenBank/DDBJ whole genome shotgun (WGS) entry which is preliminary data.</text>
</comment>
<dbReference type="Pfam" id="PF00005">
    <property type="entry name" value="ABC_tran"/>
    <property type="match status" value="1"/>
</dbReference>
<dbReference type="PROSITE" id="PS50893">
    <property type="entry name" value="ABC_TRANSPORTER_2"/>
    <property type="match status" value="1"/>
</dbReference>
<feature type="transmembrane region" description="Helical" evidence="9">
    <location>
        <begin position="24"/>
        <end position="45"/>
    </location>
</feature>
<sequence length="1269" mass="132079">MSSSGQPDIPADDIRRARGAWTELWVPCVIFAHIFALTWLLMAFFKMNPQHAATLRRCATWAWARTRKREREQQAKPPPLKGASAAPAQAPSADVSEAVDLRQRRLAPLAVPPNGAQDVNGGGAALAPAGPNDAASTAAPPPPRPDAAAAATLAHDAVSGVSGRRPWTPPLPSLPPSEPGSAMTRGSHPEAASAADAVGNFRPAAAAAEALRQPVHVERRWTALGVPKADKGVAAAPGGPAAAAGLAADGAADAGAAVAAAPAAVGGGVRRRTVTMHHKVTEADLAKSGKAVRLDELAEAAGAFVPTRPVSRQTREIMNALAAQGAAPDLRVVRRVSSNVRRICIEWLDLGCEYDTSSGPKTVLKGVYGRAVPGDLLGLLGPSGAGKSTLLDVLAARKRVGRLSGQVLVDGRPRDDNAFVRRSAYVPQDDHFIPTLSAWEVITFHASLVLPAATSPTGRRKRCTEVLAAMGLGRQGSTLVGGTLPGGLVLRGLSGGERKRLAIATGIVAAPSALLLDEPTSGLDAAAALGVMQYMHALAQAGHVVLASVHQPRAAIWSMFTQVVVLSRGRMMYSGDRADAVPWFTSGLGYMYDPQRHGVASDWIMDLVNTTFKKPRRIYGRMMTTASDVDAAADAFLRRYKDLRQQRLYDEHGEQTQLSYDSHPPSVDVAGRRAASSPTPGGDDALPLYDSVDHARAAAAAAASSGTPTHSLDLTTSMLAHRGSAEGPASAVGAQRSREAAAAAAPPPPPPPGTDSITANVGSPALLPATPRSTSLVSSGGGAAAAGGPALATGGGGGGGGGDSFDRGPSGRSSSGGGGVHFAGSSFGRGASYRSAATAATAATAAAAGDDSAPGPSPFSDATHAALVDTHSSLPASVAAPRRGILRTATPPRGSYGTAAAADDGAGAGAAGASAATALADAAAKAVAQAEAWHVGPEGQGRRLRVAKDREVRRLARLGAPPGWLAQVRVLTWRELAAMTRNPADVAGRMLIFCWIALVVGIIFYSVGDYFEAIRSRLDVMYIETCVLMLLPYVYMSLYTADKLYYTADLSAKLYSPSAYYTAKVLAVLPFGVMSMLVFSFTIYGMSGLRRSGTALAEHGLLACLAYLNASQVLYAAAVATPNQDTAFMVAIAWTAVNILMSNYLIRYDDMSQMWLTKILRWFSVMMWTFQGMASAEYRDQYYSCSGGFGTSVLSSLAAYLPGTRAVGFASTILGTPDPDCAVSTNKILDYFGMDQPFWRLAVILVGYLGVLHVITFAALRLTAGRERR</sequence>
<evidence type="ECO:0000256" key="6">
    <source>
        <dbReference type="ARBA" id="ARBA00022989"/>
    </source>
</evidence>
<feature type="domain" description="ABC transporter" evidence="10">
    <location>
        <begin position="345"/>
        <end position="593"/>
    </location>
</feature>
<evidence type="ECO:0000256" key="7">
    <source>
        <dbReference type="ARBA" id="ARBA00023136"/>
    </source>
</evidence>
<feature type="transmembrane region" description="Helical" evidence="9">
    <location>
        <begin position="1096"/>
        <end position="1120"/>
    </location>
</feature>
<keyword evidence="5" id="KW-0067">ATP-binding</keyword>
<keyword evidence="4" id="KW-0547">Nucleotide-binding</keyword>
<feature type="region of interest" description="Disordered" evidence="8">
    <location>
        <begin position="68"/>
        <end position="96"/>
    </location>
</feature>
<evidence type="ECO:0000256" key="5">
    <source>
        <dbReference type="ARBA" id="ARBA00022840"/>
    </source>
</evidence>
<evidence type="ECO:0000256" key="3">
    <source>
        <dbReference type="ARBA" id="ARBA00022692"/>
    </source>
</evidence>
<feature type="region of interest" description="Disordered" evidence="8">
    <location>
        <begin position="652"/>
        <end position="688"/>
    </location>
</feature>
<evidence type="ECO:0000313" key="12">
    <source>
        <dbReference type="Proteomes" id="UP001165080"/>
    </source>
</evidence>
<accession>A0A9W6F020</accession>
<comment type="subcellular location">
    <subcellularLocation>
        <location evidence="1">Membrane</location>
        <topology evidence="1">Multi-pass membrane protein</topology>
    </subcellularLocation>
</comment>
<dbReference type="Proteomes" id="UP001165080">
    <property type="component" value="Unassembled WGS sequence"/>
</dbReference>
<dbReference type="GO" id="GO:0005524">
    <property type="term" value="F:ATP binding"/>
    <property type="evidence" value="ECO:0007669"/>
    <property type="project" value="UniProtKB-KW"/>
</dbReference>